<keyword evidence="2 7" id="KW-0699">rRNA-binding</keyword>
<evidence type="ECO:0000256" key="3">
    <source>
        <dbReference type="ARBA" id="ARBA00022884"/>
    </source>
</evidence>
<name>A0A2M6WRT9_9BACT</name>
<dbReference type="Proteomes" id="UP000228964">
    <property type="component" value="Unassembled WGS sequence"/>
</dbReference>
<dbReference type="NCBIfam" id="NF003717">
    <property type="entry name" value="PRK05327.1"/>
    <property type="match status" value="1"/>
</dbReference>
<protein>
    <recommendedName>
        <fullName evidence="6 7">Small ribosomal subunit protein uS4</fullName>
    </recommendedName>
</protein>
<dbReference type="FunFam" id="3.10.290.10:FF:000001">
    <property type="entry name" value="30S ribosomal protein S4"/>
    <property type="match status" value="1"/>
</dbReference>
<proteinExistence type="inferred from homology"/>
<dbReference type="AlphaFoldDB" id="A0A2M6WRT9"/>
<dbReference type="InterPro" id="IPR005709">
    <property type="entry name" value="Ribosomal_uS4_bac-type"/>
</dbReference>
<comment type="caution">
    <text evidence="11">The sequence shown here is derived from an EMBL/GenBank/DDBJ whole genome shotgun (WGS) entry which is preliminary data.</text>
</comment>
<dbReference type="SMART" id="SM00363">
    <property type="entry name" value="S4"/>
    <property type="match status" value="1"/>
</dbReference>
<evidence type="ECO:0000256" key="8">
    <source>
        <dbReference type="RuleBase" id="RU003699"/>
    </source>
</evidence>
<evidence type="ECO:0000259" key="9">
    <source>
        <dbReference type="SMART" id="SM00363"/>
    </source>
</evidence>
<dbReference type="GO" id="GO:0003735">
    <property type="term" value="F:structural constituent of ribosome"/>
    <property type="evidence" value="ECO:0007669"/>
    <property type="project" value="InterPro"/>
</dbReference>
<dbReference type="HAMAP" id="MF_01306_B">
    <property type="entry name" value="Ribosomal_uS4_B"/>
    <property type="match status" value="1"/>
</dbReference>
<dbReference type="EMBL" id="PFAO01000018">
    <property type="protein sequence ID" value="PIT95517.1"/>
    <property type="molecule type" value="Genomic_DNA"/>
</dbReference>
<dbReference type="Gene3D" id="3.10.290.10">
    <property type="entry name" value="RNA-binding S4 domain"/>
    <property type="match status" value="1"/>
</dbReference>
<reference evidence="12" key="1">
    <citation type="submission" date="2017-09" db="EMBL/GenBank/DDBJ databases">
        <title>Depth-based differentiation of microbial function through sediment-hosted aquifers and enrichment of novel symbionts in the deep terrestrial subsurface.</title>
        <authorList>
            <person name="Probst A.J."/>
            <person name="Ladd B."/>
            <person name="Jarett J.K."/>
            <person name="Geller-Mcgrath D.E."/>
            <person name="Sieber C.M.K."/>
            <person name="Emerson J.B."/>
            <person name="Anantharaman K."/>
            <person name="Thomas B.C."/>
            <person name="Malmstrom R."/>
            <person name="Stieglmeier M."/>
            <person name="Klingl A."/>
            <person name="Woyke T."/>
            <person name="Ryan C.M."/>
            <person name="Banfield J.F."/>
        </authorList>
    </citation>
    <scope>NUCLEOTIDE SEQUENCE [LARGE SCALE GENOMIC DNA]</scope>
</reference>
<evidence type="ECO:0000313" key="11">
    <source>
        <dbReference type="EMBL" id="PIT95517.1"/>
    </source>
</evidence>
<dbReference type="InterPro" id="IPR018079">
    <property type="entry name" value="Ribosomal_uS4_CS"/>
</dbReference>
<dbReference type="InterPro" id="IPR022801">
    <property type="entry name" value="Ribosomal_uS4"/>
</dbReference>
<evidence type="ECO:0000256" key="1">
    <source>
        <dbReference type="ARBA" id="ARBA00007465"/>
    </source>
</evidence>
<dbReference type="NCBIfam" id="TIGR01017">
    <property type="entry name" value="rpsD_bact"/>
    <property type="match status" value="1"/>
</dbReference>
<dbReference type="PANTHER" id="PTHR11831:SF4">
    <property type="entry name" value="SMALL RIBOSOMAL SUBUNIT PROTEIN US4M"/>
    <property type="match status" value="1"/>
</dbReference>
<feature type="domain" description="Small ribosomal subunit protein uS4 N-terminal" evidence="10">
    <location>
        <begin position="3"/>
        <end position="98"/>
    </location>
</feature>
<comment type="similarity">
    <text evidence="1 7 8">Belongs to the universal ribosomal protein uS4 family.</text>
</comment>
<organism evidence="11 12">
    <name type="scientific">Candidatus Falkowbacteria bacterium CG10_big_fil_rev_8_21_14_0_10_38_22</name>
    <dbReference type="NCBI Taxonomy" id="1974564"/>
    <lineage>
        <taxon>Bacteria</taxon>
        <taxon>Candidatus Falkowiibacteriota</taxon>
    </lineage>
</organism>
<dbReference type="GO" id="GO:0042274">
    <property type="term" value="P:ribosomal small subunit biogenesis"/>
    <property type="evidence" value="ECO:0007669"/>
    <property type="project" value="TreeGrafter"/>
</dbReference>
<dbReference type="PANTHER" id="PTHR11831">
    <property type="entry name" value="30S 40S RIBOSOMAL PROTEIN"/>
    <property type="match status" value="1"/>
</dbReference>
<evidence type="ECO:0000256" key="4">
    <source>
        <dbReference type="ARBA" id="ARBA00022980"/>
    </source>
</evidence>
<dbReference type="Pfam" id="PF00163">
    <property type="entry name" value="Ribosomal_S4"/>
    <property type="match status" value="1"/>
</dbReference>
<evidence type="ECO:0000259" key="10">
    <source>
        <dbReference type="SMART" id="SM01390"/>
    </source>
</evidence>
<keyword evidence="4 7" id="KW-0689">Ribosomal protein</keyword>
<feature type="domain" description="RNA-binding S4" evidence="9">
    <location>
        <begin position="99"/>
        <end position="160"/>
    </location>
</feature>
<keyword evidence="3 7" id="KW-0694">RNA-binding</keyword>
<comment type="function">
    <text evidence="7">With S5 and S12 plays an important role in translational accuracy.</text>
</comment>
<accession>A0A2M6WRT9</accession>
<dbReference type="GO" id="GO:0019843">
    <property type="term" value="F:rRNA binding"/>
    <property type="evidence" value="ECO:0007669"/>
    <property type="project" value="UniProtKB-UniRule"/>
</dbReference>
<comment type="function">
    <text evidence="7">One of the primary rRNA binding proteins, it binds directly to 16S rRNA where it nucleates assembly of the body of the 30S subunit.</text>
</comment>
<dbReference type="SMART" id="SM01390">
    <property type="entry name" value="Ribosomal_S4"/>
    <property type="match status" value="1"/>
</dbReference>
<evidence type="ECO:0000256" key="5">
    <source>
        <dbReference type="ARBA" id="ARBA00023274"/>
    </source>
</evidence>
<dbReference type="Pfam" id="PF01479">
    <property type="entry name" value="S4"/>
    <property type="match status" value="1"/>
</dbReference>
<dbReference type="InterPro" id="IPR002942">
    <property type="entry name" value="S4_RNA-bd"/>
</dbReference>
<dbReference type="PROSITE" id="PS00632">
    <property type="entry name" value="RIBOSOMAL_S4"/>
    <property type="match status" value="1"/>
</dbReference>
<dbReference type="Gene3D" id="1.10.1050.10">
    <property type="entry name" value="Ribosomal Protein S4 Delta 41, Chain A, domain 1"/>
    <property type="match status" value="1"/>
</dbReference>
<comment type="subunit">
    <text evidence="7">Part of the 30S ribosomal subunit. Contacts protein S5. The interaction surface between S4 and S5 is involved in control of translational fidelity.</text>
</comment>
<evidence type="ECO:0000256" key="2">
    <source>
        <dbReference type="ARBA" id="ARBA00022730"/>
    </source>
</evidence>
<keyword evidence="5 7" id="KW-0687">Ribonucleoprotein</keyword>
<dbReference type="CDD" id="cd00165">
    <property type="entry name" value="S4"/>
    <property type="match status" value="1"/>
</dbReference>
<sequence>MPKNLSPKCKLCRREGAKLMLKGDRCLTPKCAMVKRNYPPGVHGPKGRGRPSGYNLQLREKQKAKRIYNLMEKQFKLTFVRASREKGDVGANLMKLLETRLDNVVFRLGWANSRSQARELVSHRHFKVNDKIINIPSYHLKTGDLLTIKKSSSTSKQFANLNEQLKKAAIPGWLNLDINEMTAKVLHQPGQDDLEKGINTPLIVEFYSR</sequence>
<dbReference type="GO" id="GO:0006412">
    <property type="term" value="P:translation"/>
    <property type="evidence" value="ECO:0007669"/>
    <property type="project" value="UniProtKB-UniRule"/>
</dbReference>
<dbReference type="InterPro" id="IPR036986">
    <property type="entry name" value="S4_RNA-bd_sf"/>
</dbReference>
<dbReference type="PROSITE" id="PS50889">
    <property type="entry name" value="S4"/>
    <property type="match status" value="1"/>
</dbReference>
<evidence type="ECO:0000256" key="6">
    <source>
        <dbReference type="ARBA" id="ARBA00035254"/>
    </source>
</evidence>
<evidence type="ECO:0000313" key="12">
    <source>
        <dbReference type="Proteomes" id="UP000228964"/>
    </source>
</evidence>
<dbReference type="InterPro" id="IPR001912">
    <property type="entry name" value="Ribosomal_uS4_N"/>
</dbReference>
<evidence type="ECO:0000256" key="7">
    <source>
        <dbReference type="HAMAP-Rule" id="MF_01306"/>
    </source>
</evidence>
<dbReference type="GO" id="GO:0015935">
    <property type="term" value="C:small ribosomal subunit"/>
    <property type="evidence" value="ECO:0007669"/>
    <property type="project" value="InterPro"/>
</dbReference>
<dbReference type="SUPFAM" id="SSF55174">
    <property type="entry name" value="Alpha-L RNA-binding motif"/>
    <property type="match status" value="1"/>
</dbReference>
<gene>
    <name evidence="7" type="primary">rpsD</name>
    <name evidence="11" type="ORF">COT96_00810</name>
</gene>